<proteinExistence type="inferred from homology"/>
<dbReference type="EMBL" id="RQXX01000006">
    <property type="protein sequence ID" value="RVV97108.1"/>
    <property type="molecule type" value="Genomic_DNA"/>
</dbReference>
<organism evidence="4 5">
    <name type="scientific">Mesobaculum littorinae</name>
    <dbReference type="NCBI Taxonomy" id="2486419"/>
    <lineage>
        <taxon>Bacteria</taxon>
        <taxon>Pseudomonadati</taxon>
        <taxon>Pseudomonadota</taxon>
        <taxon>Alphaproteobacteria</taxon>
        <taxon>Rhodobacterales</taxon>
        <taxon>Roseobacteraceae</taxon>
        <taxon>Mesobaculum</taxon>
    </lineage>
</organism>
<dbReference type="PANTHER" id="PTHR21013:SF10">
    <property type="entry name" value="ATP SYNTHASE MITOCHONDRIAL F1 COMPLEX ASSEMBLY FACTOR 2"/>
    <property type="match status" value="1"/>
</dbReference>
<accession>A0A438AEL3</accession>
<keyword evidence="2" id="KW-0809">Transit peptide</keyword>
<reference evidence="4 5" key="1">
    <citation type="submission" date="2018-11" db="EMBL/GenBank/DDBJ databases">
        <title>Mesobaculum littorinae gen. nov., sp. nov., isolated from Littorina scabra that represents a novel genus of the order Rhodobacteraceae.</title>
        <authorList>
            <person name="Li F."/>
        </authorList>
    </citation>
    <scope>NUCLEOTIDE SEQUENCE [LARGE SCALE GENOMIC DNA]</scope>
    <source>
        <strain evidence="4 5">M0103</strain>
    </source>
</reference>
<dbReference type="Gene3D" id="1.10.3580.10">
    <property type="entry name" value="ATP12 ATPase"/>
    <property type="match status" value="1"/>
</dbReference>
<dbReference type="RefSeq" id="WP_127907583.1">
    <property type="nucleotide sequence ID" value="NZ_RQXX01000006.1"/>
</dbReference>
<evidence type="ECO:0000256" key="1">
    <source>
        <dbReference type="ARBA" id="ARBA00008231"/>
    </source>
</evidence>
<protein>
    <submittedName>
        <fullName evidence="4">ATPase</fullName>
    </submittedName>
</protein>
<dbReference type="PANTHER" id="PTHR21013">
    <property type="entry name" value="ATP SYNTHASE MITOCHONDRIAL F1 COMPLEX ASSEMBLY FACTOR 2/ATP12 PROTEIN, MITOCHONDRIAL PRECURSOR"/>
    <property type="match status" value="1"/>
</dbReference>
<evidence type="ECO:0000256" key="2">
    <source>
        <dbReference type="ARBA" id="ARBA00022946"/>
    </source>
</evidence>
<dbReference type="OrthoDB" id="9797825at2"/>
<dbReference type="GO" id="GO:0043461">
    <property type="term" value="P:proton-transporting ATP synthase complex assembly"/>
    <property type="evidence" value="ECO:0007669"/>
    <property type="project" value="InterPro"/>
</dbReference>
<keyword evidence="3" id="KW-0143">Chaperone</keyword>
<dbReference type="SUPFAM" id="SSF160909">
    <property type="entry name" value="ATP12-like"/>
    <property type="match status" value="1"/>
</dbReference>
<comment type="similarity">
    <text evidence="1">Belongs to the ATP12 family.</text>
</comment>
<evidence type="ECO:0000313" key="5">
    <source>
        <dbReference type="Proteomes" id="UP000285908"/>
    </source>
</evidence>
<gene>
    <name evidence="4" type="ORF">EKE94_15750</name>
</gene>
<evidence type="ECO:0000256" key="3">
    <source>
        <dbReference type="ARBA" id="ARBA00023186"/>
    </source>
</evidence>
<name>A0A438AEL3_9RHOB</name>
<dbReference type="Gene3D" id="3.30.2180.10">
    <property type="entry name" value="ATP12-like"/>
    <property type="match status" value="1"/>
</dbReference>
<dbReference type="InterPro" id="IPR011419">
    <property type="entry name" value="ATP12_ATP_synth-F1-assembly"/>
</dbReference>
<dbReference type="Proteomes" id="UP000285908">
    <property type="component" value="Unassembled WGS sequence"/>
</dbReference>
<dbReference type="InterPro" id="IPR042272">
    <property type="entry name" value="ATP12_ATP_synth-F1-assembly_N"/>
</dbReference>
<dbReference type="AlphaFoldDB" id="A0A438AEL3"/>
<keyword evidence="5" id="KW-1185">Reference proteome</keyword>
<evidence type="ECO:0000313" key="4">
    <source>
        <dbReference type="EMBL" id="RVV97108.1"/>
    </source>
</evidence>
<sequence length="238" mass="25645">MSEWAVKRFWTDVTVVEEVGLFGVRLDGRAVRTPAKAPLNVPTAAFADEIAAEWRAQEGVIRPDTMPATRAANAAIDKIAPQRAEVAQMLAAYGETDLLCHRADAPEALTRVQAEAWDPLLDWAHETYGARLMPTAGIVPVAQSPEALARLTAPVLALSPFALAPFHDLVALTGSLVMGLAAGRHAAAPEDLWTASRLDESWQADQWGHDEEAAATAEIKREAFLNAAKFFDLVGESV</sequence>
<dbReference type="Pfam" id="PF07542">
    <property type="entry name" value="ATP12"/>
    <property type="match status" value="1"/>
</dbReference>
<comment type="caution">
    <text evidence="4">The sequence shown here is derived from an EMBL/GenBank/DDBJ whole genome shotgun (WGS) entry which is preliminary data.</text>
</comment>
<dbReference type="InterPro" id="IPR023335">
    <property type="entry name" value="ATP12_ortho_dom_sf"/>
</dbReference>